<protein>
    <submittedName>
        <fullName evidence="3">Toprim domain-containing protein</fullName>
    </submittedName>
</protein>
<feature type="region of interest" description="Disordered" evidence="1">
    <location>
        <begin position="409"/>
        <end position="457"/>
    </location>
</feature>
<gene>
    <name evidence="3" type="ORF">G1R08_24905</name>
</gene>
<sequence length="457" mass="50469">MPSVSRYRTWLAVPADEIEDLKKAHPPMNGHTPVIWDKEHKLWFARPGADLSRLDRWLPRPQDVSMNGSDPVTEFAQVLENAGLVLKELPVMDGKIHRVPTADDKKGQKSGAYRGFLDGRPAGWYRDYRSADDSPITWTFSGGEQTDPRARLHLKAHSMQRREDAERELKAQYNRQAAYARRYVNKWPQATAHEYLTRKGIQAAPGVRVNNKNELVIPFSNRNGAIRSYQRIPVTGGKDARILIDSEKTGNWFALGTPRNGQPVLFAEGYATAASLHEATGLPVLMTVDGGNMIAVAENARQKWTQSPFIFCADNDHAIRVNKGIVSATKAAELTGGSVIFPAFTDAEKAQGLTDFNDLDASRGRAAFQHVINAQLEHIGVSTPNSNTPEMREALVIGNLVFTPVHTEEKTMTPTEYPETSPDTGHSHDQGPSLPSATQQEQPAASSSNIADETQSF</sequence>
<feature type="non-terminal residue" evidence="3">
    <location>
        <position position="457"/>
    </location>
</feature>
<dbReference type="InterPro" id="IPR006171">
    <property type="entry name" value="TOPRIM_dom"/>
</dbReference>
<proteinExistence type="predicted"/>
<dbReference type="AlphaFoldDB" id="A0A714GU31"/>
<reference evidence="3" key="2">
    <citation type="submission" date="2019-01" db="EMBL/GenBank/DDBJ databases">
        <authorList>
            <consortium name="NCBI Pathogen Detection Project"/>
        </authorList>
    </citation>
    <scope>NUCLEOTIDE SEQUENCE</scope>
    <source>
        <strain evidence="3">S381T</strain>
    </source>
</reference>
<evidence type="ECO:0000256" key="1">
    <source>
        <dbReference type="SAM" id="MobiDB-lite"/>
    </source>
</evidence>
<reference evidence="3" key="1">
    <citation type="journal article" date="2018" name="Genome Biol.">
        <title>SKESA: strategic k-mer extension for scrupulous assemblies.</title>
        <authorList>
            <person name="Souvorov A."/>
            <person name="Agarwala R."/>
            <person name="Lipman D.J."/>
        </authorList>
    </citation>
    <scope>NUCLEOTIDE SEQUENCE</scope>
    <source>
        <strain evidence="3">S381T</strain>
    </source>
</reference>
<comment type="caution">
    <text evidence="3">The sequence shown here is derived from an EMBL/GenBank/DDBJ whole genome shotgun (WGS) entry which is preliminary data.</text>
</comment>
<feature type="compositionally biased region" description="Polar residues" evidence="1">
    <location>
        <begin position="433"/>
        <end position="457"/>
    </location>
</feature>
<evidence type="ECO:0000259" key="2">
    <source>
        <dbReference type="SMART" id="SM00493"/>
    </source>
</evidence>
<dbReference type="SMART" id="SM00493">
    <property type="entry name" value="TOPRIM"/>
    <property type="match status" value="1"/>
</dbReference>
<feature type="domain" description="Toprim" evidence="2">
    <location>
        <begin position="263"/>
        <end position="340"/>
    </location>
</feature>
<dbReference type="EMBL" id="DAAOOG010000055">
    <property type="protein sequence ID" value="HAD3972939.1"/>
    <property type="molecule type" value="Genomic_DNA"/>
</dbReference>
<dbReference type="InterPro" id="IPR043764">
    <property type="entry name" value="DUF5710"/>
</dbReference>
<organism evidence="3">
    <name type="scientific">Salmonella typhimurium</name>
    <dbReference type="NCBI Taxonomy" id="90371"/>
    <lineage>
        <taxon>Bacteria</taxon>
        <taxon>Pseudomonadati</taxon>
        <taxon>Pseudomonadota</taxon>
        <taxon>Gammaproteobacteria</taxon>
        <taxon>Enterobacterales</taxon>
        <taxon>Enterobacteriaceae</taxon>
        <taxon>Salmonella</taxon>
    </lineage>
</organism>
<dbReference type="CDD" id="cd01029">
    <property type="entry name" value="TOPRIM_primases"/>
    <property type="match status" value="1"/>
</dbReference>
<dbReference type="InterPro" id="IPR034154">
    <property type="entry name" value="TOPRIM_DnaG/twinkle"/>
</dbReference>
<name>A0A714GU31_SALTM</name>
<dbReference type="Pfam" id="PF18974">
    <property type="entry name" value="DUF5710"/>
    <property type="match status" value="1"/>
</dbReference>
<accession>A0A714GU31</accession>
<evidence type="ECO:0000313" key="3">
    <source>
        <dbReference type="EMBL" id="HAD3972939.1"/>
    </source>
</evidence>